<accession>A0ACC0XE25</accession>
<dbReference type="Proteomes" id="UP001163603">
    <property type="component" value="Chromosome 13"/>
</dbReference>
<sequence>METEIDLSSITLRPFKLTDVDDFMVWAGDDQVMKFIRWNTFTSKEEALTYIKDVCFPHPWRRSICIDDHSIGFVSIFPGSGGDRCRADIGYAIAVKYWGKGIATRAVKIALIEVFKDFPDVLRLQAYVYVENKASQRVLEKAGFHQEGLLRKYSYIKGKLRDLYIYSFLAPDSPSRTQDQMS</sequence>
<gene>
    <name evidence="1" type="ORF">Pint_20587</name>
</gene>
<keyword evidence="2" id="KW-1185">Reference proteome</keyword>
<evidence type="ECO:0000313" key="1">
    <source>
        <dbReference type="EMBL" id="KAJ0014611.1"/>
    </source>
</evidence>
<name>A0ACC0XE25_9ROSI</name>
<dbReference type="EMBL" id="CM047748">
    <property type="protein sequence ID" value="KAJ0014611.1"/>
    <property type="molecule type" value="Genomic_DNA"/>
</dbReference>
<reference evidence="2" key="1">
    <citation type="journal article" date="2023" name="G3 (Bethesda)">
        <title>Genome assembly and association tests identify interacting loci associated with vigor, precocity, and sex in interspecific pistachio rootstocks.</title>
        <authorList>
            <person name="Palmer W."/>
            <person name="Jacygrad E."/>
            <person name="Sagayaradj S."/>
            <person name="Cavanaugh K."/>
            <person name="Han R."/>
            <person name="Bertier L."/>
            <person name="Beede B."/>
            <person name="Kafkas S."/>
            <person name="Golino D."/>
            <person name="Preece J."/>
            <person name="Michelmore R."/>
        </authorList>
    </citation>
    <scope>NUCLEOTIDE SEQUENCE [LARGE SCALE GENOMIC DNA]</scope>
</reference>
<evidence type="ECO:0000313" key="2">
    <source>
        <dbReference type="Proteomes" id="UP001163603"/>
    </source>
</evidence>
<organism evidence="1 2">
    <name type="scientific">Pistacia integerrima</name>
    <dbReference type="NCBI Taxonomy" id="434235"/>
    <lineage>
        <taxon>Eukaryota</taxon>
        <taxon>Viridiplantae</taxon>
        <taxon>Streptophyta</taxon>
        <taxon>Embryophyta</taxon>
        <taxon>Tracheophyta</taxon>
        <taxon>Spermatophyta</taxon>
        <taxon>Magnoliopsida</taxon>
        <taxon>eudicotyledons</taxon>
        <taxon>Gunneridae</taxon>
        <taxon>Pentapetalae</taxon>
        <taxon>rosids</taxon>
        <taxon>malvids</taxon>
        <taxon>Sapindales</taxon>
        <taxon>Anacardiaceae</taxon>
        <taxon>Pistacia</taxon>
    </lineage>
</organism>
<comment type="caution">
    <text evidence="1">The sequence shown here is derived from an EMBL/GenBank/DDBJ whole genome shotgun (WGS) entry which is preliminary data.</text>
</comment>
<proteinExistence type="predicted"/>
<protein>
    <submittedName>
        <fullName evidence="1">Uncharacterized protein</fullName>
    </submittedName>
</protein>